<evidence type="ECO:0000256" key="2">
    <source>
        <dbReference type="ARBA" id="ARBA00012980"/>
    </source>
</evidence>
<dbReference type="SUPFAM" id="SSF52540">
    <property type="entry name" value="P-loop containing nucleoside triphosphate hydrolases"/>
    <property type="match status" value="1"/>
</dbReference>
<dbReference type="InterPro" id="IPR039430">
    <property type="entry name" value="Thymidylate_kin-like_dom"/>
</dbReference>
<gene>
    <name evidence="10" type="ORF">S01H1_72778</name>
</gene>
<dbReference type="GO" id="GO:0006227">
    <property type="term" value="P:dUDP biosynthetic process"/>
    <property type="evidence" value="ECO:0007669"/>
    <property type="project" value="TreeGrafter"/>
</dbReference>
<dbReference type="EC" id="2.7.4.9" evidence="2"/>
<keyword evidence="6" id="KW-0418">Kinase</keyword>
<dbReference type="GO" id="GO:0005524">
    <property type="term" value="F:ATP binding"/>
    <property type="evidence" value="ECO:0007669"/>
    <property type="project" value="UniProtKB-KW"/>
</dbReference>
<evidence type="ECO:0000256" key="4">
    <source>
        <dbReference type="ARBA" id="ARBA00022727"/>
    </source>
</evidence>
<evidence type="ECO:0000256" key="6">
    <source>
        <dbReference type="ARBA" id="ARBA00022777"/>
    </source>
</evidence>
<proteinExistence type="inferred from homology"/>
<evidence type="ECO:0000259" key="9">
    <source>
        <dbReference type="Pfam" id="PF02223"/>
    </source>
</evidence>
<feature type="domain" description="Thymidylate kinase-like" evidence="9">
    <location>
        <begin position="2"/>
        <end position="134"/>
    </location>
</feature>
<keyword evidence="4" id="KW-0545">Nucleotide biosynthesis</keyword>
<dbReference type="HAMAP" id="MF_00165">
    <property type="entry name" value="Thymidylate_kinase"/>
    <property type="match status" value="1"/>
</dbReference>
<evidence type="ECO:0000256" key="1">
    <source>
        <dbReference type="ARBA" id="ARBA00009776"/>
    </source>
</evidence>
<dbReference type="GO" id="GO:0004798">
    <property type="term" value="F:dTMP kinase activity"/>
    <property type="evidence" value="ECO:0007669"/>
    <property type="project" value="UniProtKB-EC"/>
</dbReference>
<dbReference type="EMBL" id="BARS01048574">
    <property type="protein sequence ID" value="GAG37960.1"/>
    <property type="molecule type" value="Genomic_DNA"/>
</dbReference>
<evidence type="ECO:0000256" key="7">
    <source>
        <dbReference type="ARBA" id="ARBA00022840"/>
    </source>
</evidence>
<evidence type="ECO:0000256" key="3">
    <source>
        <dbReference type="ARBA" id="ARBA00022679"/>
    </source>
</evidence>
<dbReference type="Gene3D" id="3.40.50.300">
    <property type="entry name" value="P-loop containing nucleotide triphosphate hydrolases"/>
    <property type="match status" value="1"/>
</dbReference>
<keyword evidence="3" id="KW-0808">Transferase</keyword>
<dbReference type="AlphaFoldDB" id="X0X4N6"/>
<dbReference type="NCBIfam" id="TIGR00041">
    <property type="entry name" value="DTMP_kinase"/>
    <property type="match status" value="1"/>
</dbReference>
<comment type="catalytic activity">
    <reaction evidence="8">
        <text>dTMP + ATP = dTDP + ADP</text>
        <dbReference type="Rhea" id="RHEA:13517"/>
        <dbReference type="ChEBI" id="CHEBI:30616"/>
        <dbReference type="ChEBI" id="CHEBI:58369"/>
        <dbReference type="ChEBI" id="CHEBI:63528"/>
        <dbReference type="ChEBI" id="CHEBI:456216"/>
        <dbReference type="EC" id="2.7.4.9"/>
    </reaction>
</comment>
<dbReference type="CDD" id="cd01672">
    <property type="entry name" value="TMPK"/>
    <property type="match status" value="1"/>
</dbReference>
<feature type="non-terminal residue" evidence="10">
    <location>
        <position position="1"/>
    </location>
</feature>
<organism evidence="10">
    <name type="scientific">marine sediment metagenome</name>
    <dbReference type="NCBI Taxonomy" id="412755"/>
    <lineage>
        <taxon>unclassified sequences</taxon>
        <taxon>metagenomes</taxon>
        <taxon>ecological metagenomes</taxon>
    </lineage>
</organism>
<evidence type="ECO:0000256" key="5">
    <source>
        <dbReference type="ARBA" id="ARBA00022741"/>
    </source>
</evidence>
<dbReference type="PROSITE" id="PS01331">
    <property type="entry name" value="THYMIDYLATE_KINASE"/>
    <property type="match status" value="1"/>
</dbReference>
<evidence type="ECO:0000256" key="8">
    <source>
        <dbReference type="ARBA" id="ARBA00048743"/>
    </source>
</evidence>
<reference evidence="10" key="1">
    <citation type="journal article" date="2014" name="Front. Microbiol.">
        <title>High frequency of phylogenetically diverse reductive dehalogenase-homologous genes in deep subseafloor sedimentary metagenomes.</title>
        <authorList>
            <person name="Kawai M."/>
            <person name="Futagami T."/>
            <person name="Toyoda A."/>
            <person name="Takaki Y."/>
            <person name="Nishi S."/>
            <person name="Hori S."/>
            <person name="Arai W."/>
            <person name="Tsubouchi T."/>
            <person name="Morono Y."/>
            <person name="Uchiyama I."/>
            <person name="Ito T."/>
            <person name="Fujiyama A."/>
            <person name="Inagaki F."/>
            <person name="Takami H."/>
        </authorList>
    </citation>
    <scope>NUCLEOTIDE SEQUENCE</scope>
    <source>
        <strain evidence="10">Expedition CK06-06</strain>
    </source>
</reference>
<dbReference type="Pfam" id="PF02223">
    <property type="entry name" value="Thymidylate_kin"/>
    <property type="match status" value="1"/>
</dbReference>
<dbReference type="InterPro" id="IPR018095">
    <property type="entry name" value="Thymidylate_kin_CS"/>
</dbReference>
<keyword evidence="7" id="KW-0067">ATP-binding</keyword>
<name>X0X4N6_9ZZZZ</name>
<dbReference type="PANTHER" id="PTHR10344">
    <property type="entry name" value="THYMIDYLATE KINASE"/>
    <property type="match status" value="1"/>
</dbReference>
<comment type="caution">
    <text evidence="10">The sequence shown here is derived from an EMBL/GenBank/DDBJ whole genome shotgun (WGS) entry which is preliminary data.</text>
</comment>
<protein>
    <recommendedName>
        <fullName evidence="2">dTMP kinase</fullName>
        <ecNumber evidence="2">2.7.4.9</ecNumber>
    </recommendedName>
</protein>
<dbReference type="InterPro" id="IPR027417">
    <property type="entry name" value="P-loop_NTPase"/>
</dbReference>
<comment type="similarity">
    <text evidence="1">Belongs to the thymidylate kinase family.</text>
</comment>
<dbReference type="GO" id="GO:0006235">
    <property type="term" value="P:dTTP biosynthetic process"/>
    <property type="evidence" value="ECO:0007669"/>
    <property type="project" value="TreeGrafter"/>
</dbReference>
<keyword evidence="5" id="KW-0547">Nucleotide-binding</keyword>
<sequence length="149" mass="16558">ISPLAELLLVNASRAQLVGDVIRPNLARGTMVICDRYADSTVAYQGYGRGINLGVIEVVNYTATEGLVPDLAILLDIPVEVGLARRNLARLDRFEGEEIAFHQRVREGYLKIASADPQRWLVIDATLPRGKIRSKVWERVKELLQNPAP</sequence>
<dbReference type="InterPro" id="IPR018094">
    <property type="entry name" value="Thymidylate_kinase"/>
</dbReference>
<dbReference type="GO" id="GO:0006233">
    <property type="term" value="P:dTDP biosynthetic process"/>
    <property type="evidence" value="ECO:0007669"/>
    <property type="project" value="InterPro"/>
</dbReference>
<dbReference type="PANTHER" id="PTHR10344:SF4">
    <property type="entry name" value="UMP-CMP KINASE 2, MITOCHONDRIAL"/>
    <property type="match status" value="1"/>
</dbReference>
<evidence type="ECO:0000313" key="10">
    <source>
        <dbReference type="EMBL" id="GAG37960.1"/>
    </source>
</evidence>
<accession>X0X4N6</accession>
<dbReference type="GO" id="GO:0005829">
    <property type="term" value="C:cytosol"/>
    <property type="evidence" value="ECO:0007669"/>
    <property type="project" value="TreeGrafter"/>
</dbReference>